<proteinExistence type="predicted"/>
<dbReference type="EMBL" id="JAOVZV010000021">
    <property type="protein sequence ID" value="MCX8534119.1"/>
    <property type="molecule type" value="Genomic_DNA"/>
</dbReference>
<dbReference type="Proteomes" id="UP001070176">
    <property type="component" value="Unassembled WGS sequence"/>
</dbReference>
<accession>A0ABT3Y7H3</accession>
<evidence type="ECO:0000313" key="2">
    <source>
        <dbReference type="Proteomes" id="UP001070176"/>
    </source>
</evidence>
<dbReference type="RefSeq" id="WP_267282573.1">
    <property type="nucleotide sequence ID" value="NZ_JAOVZV010000021.1"/>
</dbReference>
<protein>
    <submittedName>
        <fullName evidence="1">Uncharacterized protein</fullName>
    </submittedName>
</protein>
<sequence length="71" mass="8387">MGKGLEYCYWKTNDGKLEKVTKGSTFRLYTSDKNEFIVNERCVAPDTKNVKFTVDNARWAFIYNEFFESIK</sequence>
<reference evidence="1" key="1">
    <citation type="submission" date="2022-10" db="EMBL/GenBank/DDBJ databases">
        <title>Chryseobacterium sp. nov., a novel bacterial species.</title>
        <authorList>
            <person name="Cao Y."/>
        </authorList>
    </citation>
    <scope>NUCLEOTIDE SEQUENCE</scope>
    <source>
        <strain evidence="1">KC 927</strain>
    </source>
</reference>
<comment type="caution">
    <text evidence="1">The sequence shown here is derived from an EMBL/GenBank/DDBJ whole genome shotgun (WGS) entry which is preliminary data.</text>
</comment>
<gene>
    <name evidence="1" type="ORF">OEA66_17360</name>
</gene>
<keyword evidence="2" id="KW-1185">Reference proteome</keyword>
<name>A0ABT3Y7H3_9FLAO</name>
<evidence type="ECO:0000313" key="1">
    <source>
        <dbReference type="EMBL" id="MCX8534119.1"/>
    </source>
</evidence>
<organism evidence="1 2">
    <name type="scientific">Chryseobacterium luquanense</name>
    <dbReference type="NCBI Taxonomy" id="2983766"/>
    <lineage>
        <taxon>Bacteria</taxon>
        <taxon>Pseudomonadati</taxon>
        <taxon>Bacteroidota</taxon>
        <taxon>Flavobacteriia</taxon>
        <taxon>Flavobacteriales</taxon>
        <taxon>Weeksellaceae</taxon>
        <taxon>Chryseobacterium group</taxon>
        <taxon>Chryseobacterium</taxon>
    </lineage>
</organism>